<dbReference type="STRING" id="1526658.BHK69_13395"/>
<name>A0A1D7U1S4_9HYPH</name>
<dbReference type="EMBL" id="CP017147">
    <property type="protein sequence ID" value="AOO81326.1"/>
    <property type="molecule type" value="Genomic_DNA"/>
</dbReference>
<dbReference type="Proteomes" id="UP000094969">
    <property type="component" value="Chromosome"/>
</dbReference>
<accession>A0A1D7U1S4</accession>
<feature type="transmembrane region" description="Helical" evidence="1">
    <location>
        <begin position="159"/>
        <end position="179"/>
    </location>
</feature>
<feature type="transmembrane region" description="Helical" evidence="1">
    <location>
        <begin position="126"/>
        <end position="147"/>
    </location>
</feature>
<dbReference type="RefSeq" id="WP_069690540.1">
    <property type="nucleotide sequence ID" value="NZ_CP017147.1"/>
</dbReference>
<feature type="transmembrane region" description="Helical" evidence="1">
    <location>
        <begin position="21"/>
        <end position="43"/>
    </location>
</feature>
<feature type="transmembrane region" description="Helical" evidence="1">
    <location>
        <begin position="90"/>
        <end position="114"/>
    </location>
</feature>
<dbReference type="Pfam" id="PF06532">
    <property type="entry name" value="NrsF"/>
    <property type="match status" value="1"/>
</dbReference>
<proteinExistence type="predicted"/>
<dbReference type="AlphaFoldDB" id="A0A1D7U1S4"/>
<evidence type="ECO:0000256" key="1">
    <source>
        <dbReference type="SAM" id="Phobius"/>
    </source>
</evidence>
<keyword evidence="1" id="KW-1133">Transmembrane helix</keyword>
<keyword evidence="3" id="KW-1185">Reference proteome</keyword>
<feature type="transmembrane region" description="Helical" evidence="1">
    <location>
        <begin position="55"/>
        <end position="78"/>
    </location>
</feature>
<evidence type="ECO:0000313" key="3">
    <source>
        <dbReference type="Proteomes" id="UP000094969"/>
    </source>
</evidence>
<organism evidence="2 3">
    <name type="scientific">Bosea vaviloviae</name>
    <dbReference type="NCBI Taxonomy" id="1526658"/>
    <lineage>
        <taxon>Bacteria</taxon>
        <taxon>Pseudomonadati</taxon>
        <taxon>Pseudomonadota</taxon>
        <taxon>Alphaproteobacteria</taxon>
        <taxon>Hyphomicrobiales</taxon>
        <taxon>Boseaceae</taxon>
        <taxon>Bosea</taxon>
    </lineage>
</organism>
<evidence type="ECO:0000313" key="2">
    <source>
        <dbReference type="EMBL" id="AOO81326.1"/>
    </source>
</evidence>
<dbReference type="KEGG" id="bvv:BHK69_13395"/>
<dbReference type="InterPro" id="IPR009495">
    <property type="entry name" value="NrsF"/>
</dbReference>
<gene>
    <name evidence="2" type="ORF">BHK69_13395</name>
</gene>
<reference evidence="2 3" key="1">
    <citation type="journal article" date="2015" name="Antonie Van Leeuwenhoek">
        <title>Bosea vaviloviae sp. nov., a new species of slow-growing rhizobia isolated from nodules of the relict species Vavilovia formosa (Stev.) Fed.</title>
        <authorList>
            <person name="Safronova V.I."/>
            <person name="Kuznetsova I.G."/>
            <person name="Sazanova A.L."/>
            <person name="Kimeklis A.K."/>
            <person name="Belimov A.A."/>
            <person name="Andronov E.E."/>
            <person name="Pinaev A.G."/>
            <person name="Chizhevskaya E.P."/>
            <person name="Pukhaev A.R."/>
            <person name="Popov K.P."/>
            <person name="Willems A."/>
            <person name="Tikhonovich I.A."/>
        </authorList>
    </citation>
    <scope>NUCLEOTIDE SEQUENCE [LARGE SCALE GENOMIC DNA]</scope>
    <source>
        <strain evidence="2 3">Vaf18</strain>
    </source>
</reference>
<keyword evidence="1" id="KW-0812">Transmembrane</keyword>
<sequence>MQTNDLISLMTASHQPVNTGWLRRATGIAALAALAVTVGLVLITLGTRPDLARAWMTLPVIAKAVFGASVATIALVLFQRSLRPGLKAARLLPMVALPLLLVAAWALLTLTQAPVEHWSALVFGRYWRACLIAVPLYALCPLIVLLLLARRGAPTDGRLTGACAGLASAGLAAVAYSLHCPDDTAPFLATWYTLAIVIVTCLGAFTFPRLIRW</sequence>
<keyword evidence="1" id="KW-0472">Membrane</keyword>
<feature type="transmembrane region" description="Helical" evidence="1">
    <location>
        <begin position="191"/>
        <end position="211"/>
    </location>
</feature>
<evidence type="ECO:0008006" key="4">
    <source>
        <dbReference type="Google" id="ProtNLM"/>
    </source>
</evidence>
<protein>
    <recommendedName>
        <fullName evidence="4">Anti-sigma F factor</fullName>
    </recommendedName>
</protein>